<dbReference type="UniPathway" id="UPA00588">
    <property type="reaction ID" value="UER00646"/>
</dbReference>
<dbReference type="InterPro" id="IPR050054">
    <property type="entry name" value="UPRTase/APRTase"/>
</dbReference>
<dbReference type="GO" id="GO:0003999">
    <property type="term" value="F:adenine phosphoribosyltransferase activity"/>
    <property type="evidence" value="ECO:0007669"/>
    <property type="project" value="UniProtKB-UniRule"/>
</dbReference>
<comment type="function">
    <text evidence="2 11">Catalyzes a salvage reaction resulting in the formation of AMP, that is energically less costly than de novo synthesis.</text>
</comment>
<organism evidence="14 15">
    <name type="scientific">Bifidobacterium animalis subsp. lactis CNCM I-2494</name>
    <dbReference type="NCBI Taxonomy" id="1042403"/>
    <lineage>
        <taxon>Bacteria</taxon>
        <taxon>Bacillati</taxon>
        <taxon>Actinomycetota</taxon>
        <taxon>Actinomycetes</taxon>
        <taxon>Bifidobacteriales</taxon>
        <taxon>Bifidobacteriaceae</taxon>
        <taxon>Bifidobacterium</taxon>
    </lineage>
</organism>
<dbReference type="GO" id="GO:0006166">
    <property type="term" value="P:purine ribonucleoside salvage"/>
    <property type="evidence" value="ECO:0007669"/>
    <property type="project" value="UniProtKB-KW"/>
</dbReference>
<dbReference type="PANTHER" id="PTHR32315">
    <property type="entry name" value="ADENINE PHOSPHORIBOSYLTRANSFERASE"/>
    <property type="match status" value="1"/>
</dbReference>
<reference evidence="14 15" key="1">
    <citation type="journal article" date="2011" name="J. Bacteriol.">
        <title>Genome Sequence of the Probiotic Strain Bifidobacterium animalis subsp. lactis CNCM I-2494.</title>
        <authorList>
            <person name="Chervaux C."/>
            <person name="Grimaldi C."/>
            <person name="Bolotin A."/>
            <person name="Quinquis B."/>
            <person name="Legrain-Raspaud S."/>
            <person name="van Hylckama Vlieg J.E."/>
            <person name="Denariaz G."/>
            <person name="Smokvina T."/>
        </authorList>
    </citation>
    <scope>NUCLEOTIDE SEQUENCE [LARGE SCALE GENOMIC DNA]</scope>
    <source>
        <strain evidence="14 15">CNCM I-2494</strain>
    </source>
</reference>
<dbReference type="GO" id="GO:0044209">
    <property type="term" value="P:AMP salvage"/>
    <property type="evidence" value="ECO:0007669"/>
    <property type="project" value="UniProtKB-UniRule"/>
</dbReference>
<evidence type="ECO:0000256" key="3">
    <source>
        <dbReference type="ARBA" id="ARBA00004496"/>
    </source>
</evidence>
<dbReference type="NCBIfam" id="NF002636">
    <property type="entry name" value="PRK02304.1-5"/>
    <property type="match status" value="1"/>
</dbReference>
<evidence type="ECO:0000256" key="2">
    <source>
        <dbReference type="ARBA" id="ARBA00003968"/>
    </source>
</evidence>
<dbReference type="InterPro" id="IPR029057">
    <property type="entry name" value="PRTase-like"/>
</dbReference>
<dbReference type="InterPro" id="IPR000836">
    <property type="entry name" value="PRTase_dom"/>
</dbReference>
<evidence type="ECO:0000256" key="9">
    <source>
        <dbReference type="ARBA" id="ARBA00022679"/>
    </source>
</evidence>
<evidence type="ECO:0000313" key="15">
    <source>
        <dbReference type="Proteomes" id="UP000008394"/>
    </source>
</evidence>
<dbReference type="Gene3D" id="3.40.50.2020">
    <property type="match status" value="1"/>
</dbReference>
<feature type="region of interest" description="Disordered" evidence="12">
    <location>
        <begin position="1"/>
        <end position="32"/>
    </location>
</feature>
<evidence type="ECO:0000256" key="5">
    <source>
        <dbReference type="ARBA" id="ARBA00008391"/>
    </source>
</evidence>
<comment type="subcellular location">
    <subcellularLocation>
        <location evidence="3 11">Cytoplasm</location>
    </subcellularLocation>
</comment>
<dbReference type="KEGG" id="bnm:BALAC2494_00304"/>
<accession>A0A806FIH8</accession>
<evidence type="ECO:0000256" key="4">
    <source>
        <dbReference type="ARBA" id="ARBA00004659"/>
    </source>
</evidence>
<evidence type="ECO:0000313" key="14">
    <source>
        <dbReference type="EMBL" id="AEK30273.1"/>
    </source>
</evidence>
<dbReference type="SUPFAM" id="SSF53271">
    <property type="entry name" value="PRTase-like"/>
    <property type="match status" value="1"/>
</dbReference>
<evidence type="ECO:0000259" key="13">
    <source>
        <dbReference type="Pfam" id="PF00156"/>
    </source>
</evidence>
<dbReference type="HAMAP" id="MF_00004">
    <property type="entry name" value="Aden_phosphoribosyltr"/>
    <property type="match status" value="1"/>
</dbReference>
<protein>
    <recommendedName>
        <fullName evidence="6 11">Adenine phosphoribosyltransferase</fullName>
        <shortName evidence="11">APRT</shortName>
        <ecNumber evidence="6 11">2.4.2.7</ecNumber>
    </recommendedName>
</protein>
<name>A0A806FIH8_BIFAN</name>
<gene>
    <name evidence="11" type="primary">apt</name>
    <name evidence="14" type="ORF">BALAC2494_00304</name>
</gene>
<dbReference type="Proteomes" id="UP000008394">
    <property type="component" value="Chromosome"/>
</dbReference>
<evidence type="ECO:0000256" key="8">
    <source>
        <dbReference type="ARBA" id="ARBA00022676"/>
    </source>
</evidence>
<evidence type="ECO:0000256" key="7">
    <source>
        <dbReference type="ARBA" id="ARBA00022490"/>
    </source>
</evidence>
<keyword evidence="10 11" id="KW-0660">Purine salvage</keyword>
<dbReference type="EC" id="2.4.2.7" evidence="6 11"/>
<dbReference type="Pfam" id="PF00156">
    <property type="entry name" value="Pribosyltran"/>
    <property type="match status" value="1"/>
</dbReference>
<dbReference type="EMBL" id="CP002915">
    <property type="protein sequence ID" value="AEK30273.1"/>
    <property type="molecule type" value="Genomic_DNA"/>
</dbReference>
<evidence type="ECO:0000256" key="1">
    <source>
        <dbReference type="ARBA" id="ARBA00000868"/>
    </source>
</evidence>
<dbReference type="AlphaFoldDB" id="A0A806FIH8"/>
<evidence type="ECO:0000256" key="10">
    <source>
        <dbReference type="ARBA" id="ARBA00022726"/>
    </source>
</evidence>
<dbReference type="NCBIfam" id="NF002634">
    <property type="entry name" value="PRK02304.1-3"/>
    <property type="match status" value="1"/>
</dbReference>
<feature type="compositionally biased region" description="Basic residues" evidence="12">
    <location>
        <begin position="1"/>
        <end position="16"/>
    </location>
</feature>
<keyword evidence="9 11" id="KW-0808">Transferase</keyword>
<feature type="domain" description="Phosphoribosyltransferase" evidence="13">
    <location>
        <begin position="100"/>
        <end position="195"/>
    </location>
</feature>
<dbReference type="InterPro" id="IPR005764">
    <property type="entry name" value="Ade_phspho_trans"/>
</dbReference>
<dbReference type="FunFam" id="3.40.50.2020:FF:000021">
    <property type="entry name" value="Adenine phosphoribosyltransferase"/>
    <property type="match status" value="1"/>
</dbReference>
<dbReference type="GO" id="GO:0006168">
    <property type="term" value="P:adenine salvage"/>
    <property type="evidence" value="ECO:0007669"/>
    <property type="project" value="InterPro"/>
</dbReference>
<comment type="similarity">
    <text evidence="5 11">Belongs to the purine/pyrimidine phosphoribosyltransferase family.</text>
</comment>
<dbReference type="GO" id="GO:0016208">
    <property type="term" value="F:AMP binding"/>
    <property type="evidence" value="ECO:0007669"/>
    <property type="project" value="TreeGrafter"/>
</dbReference>
<keyword evidence="8 11" id="KW-0328">Glycosyltransferase</keyword>
<proteinExistence type="inferred from homology"/>
<evidence type="ECO:0000256" key="6">
    <source>
        <dbReference type="ARBA" id="ARBA00011893"/>
    </source>
</evidence>
<sequence>MRPRRTRIPHRSKHSPSKLPIPPPTRRSTKVNMSQTDIHVANAASMSQDDARYLISLIRTVPDFPREGILFRDFMPVFADSRGLRILLDALIAALPVHTDEFDAVAGLEARGFLFGPALAAQLGKGFIAIRKAGKLPPPVHACSYALEYGKATLEIEDTSVRNNERILIVDDLIATGGSAAAAKDLIESAGGKVAGYEFVMELEGLDGRTALGDYPYGSLLKMPA</sequence>
<comment type="pathway">
    <text evidence="4 11">Purine metabolism; AMP biosynthesis via salvage pathway; AMP from adenine: step 1/1.</text>
</comment>
<dbReference type="GO" id="GO:0002055">
    <property type="term" value="F:adenine binding"/>
    <property type="evidence" value="ECO:0007669"/>
    <property type="project" value="TreeGrafter"/>
</dbReference>
<evidence type="ECO:0000256" key="12">
    <source>
        <dbReference type="SAM" id="MobiDB-lite"/>
    </source>
</evidence>
<dbReference type="CDD" id="cd06223">
    <property type="entry name" value="PRTases_typeI"/>
    <property type="match status" value="1"/>
</dbReference>
<dbReference type="GO" id="GO:0005737">
    <property type="term" value="C:cytoplasm"/>
    <property type="evidence" value="ECO:0007669"/>
    <property type="project" value="UniProtKB-SubCell"/>
</dbReference>
<comment type="subunit">
    <text evidence="11">Homodimer.</text>
</comment>
<comment type="catalytic activity">
    <reaction evidence="1 11">
        <text>AMP + diphosphate = 5-phospho-alpha-D-ribose 1-diphosphate + adenine</text>
        <dbReference type="Rhea" id="RHEA:16609"/>
        <dbReference type="ChEBI" id="CHEBI:16708"/>
        <dbReference type="ChEBI" id="CHEBI:33019"/>
        <dbReference type="ChEBI" id="CHEBI:58017"/>
        <dbReference type="ChEBI" id="CHEBI:456215"/>
        <dbReference type="EC" id="2.4.2.7"/>
    </reaction>
</comment>
<keyword evidence="7 11" id="KW-0963">Cytoplasm</keyword>
<evidence type="ECO:0000256" key="11">
    <source>
        <dbReference type="HAMAP-Rule" id="MF_00004"/>
    </source>
</evidence>
<dbReference type="PANTHER" id="PTHR32315:SF3">
    <property type="entry name" value="ADENINE PHOSPHORIBOSYLTRANSFERASE"/>
    <property type="match status" value="1"/>
</dbReference>